<keyword evidence="5" id="KW-0808">Transferase</keyword>
<dbReference type="Gene3D" id="3.30.450.20">
    <property type="entry name" value="PAS domain"/>
    <property type="match status" value="1"/>
</dbReference>
<dbReference type="PRINTS" id="PR00344">
    <property type="entry name" value="BCTRLSENSOR"/>
</dbReference>
<evidence type="ECO:0000256" key="6">
    <source>
        <dbReference type="ARBA" id="ARBA00022777"/>
    </source>
</evidence>
<dbReference type="SUPFAM" id="SSF55874">
    <property type="entry name" value="ATPase domain of HSP90 chaperone/DNA topoisomerase II/histidine kinase"/>
    <property type="match status" value="1"/>
</dbReference>
<keyword evidence="7" id="KW-0902">Two-component regulatory system</keyword>
<dbReference type="PANTHER" id="PTHR45453:SF1">
    <property type="entry name" value="PHOSPHATE REGULON SENSOR PROTEIN PHOR"/>
    <property type="match status" value="1"/>
</dbReference>
<dbReference type="GO" id="GO:0005886">
    <property type="term" value="C:plasma membrane"/>
    <property type="evidence" value="ECO:0007669"/>
    <property type="project" value="TreeGrafter"/>
</dbReference>
<dbReference type="Pfam" id="PF02518">
    <property type="entry name" value="HATPase_c"/>
    <property type="match status" value="1"/>
</dbReference>
<dbReference type="EC" id="2.7.13.3" evidence="3"/>
<evidence type="ECO:0000313" key="12">
    <source>
        <dbReference type="Proteomes" id="UP000824239"/>
    </source>
</evidence>
<reference evidence="11" key="1">
    <citation type="submission" date="2020-10" db="EMBL/GenBank/DDBJ databases">
        <authorList>
            <person name="Gilroy R."/>
        </authorList>
    </citation>
    <scope>NUCLEOTIDE SEQUENCE</scope>
    <source>
        <strain evidence="11">ChiBcec15-4380</strain>
    </source>
</reference>
<gene>
    <name evidence="11" type="ORF">IAA53_07570</name>
</gene>
<evidence type="ECO:0000256" key="5">
    <source>
        <dbReference type="ARBA" id="ARBA00022679"/>
    </source>
</evidence>
<comment type="caution">
    <text evidence="11">The sequence shown here is derived from an EMBL/GenBank/DDBJ whole genome shotgun (WGS) entry which is preliminary data.</text>
</comment>
<dbReference type="CDD" id="cd00082">
    <property type="entry name" value="HisKA"/>
    <property type="match status" value="1"/>
</dbReference>
<name>A0A9D1IXX7_9FIRM</name>
<keyword evidence="9" id="KW-0812">Transmembrane</keyword>
<dbReference type="InterPro" id="IPR003594">
    <property type="entry name" value="HATPase_dom"/>
</dbReference>
<evidence type="ECO:0000256" key="3">
    <source>
        <dbReference type="ARBA" id="ARBA00012438"/>
    </source>
</evidence>
<dbReference type="GO" id="GO:0016036">
    <property type="term" value="P:cellular response to phosphate starvation"/>
    <property type="evidence" value="ECO:0007669"/>
    <property type="project" value="TreeGrafter"/>
</dbReference>
<dbReference type="InterPro" id="IPR000014">
    <property type="entry name" value="PAS"/>
</dbReference>
<dbReference type="FunFam" id="3.30.565.10:FF:000006">
    <property type="entry name" value="Sensor histidine kinase WalK"/>
    <property type="match status" value="1"/>
</dbReference>
<dbReference type="Pfam" id="PF00512">
    <property type="entry name" value="HisKA"/>
    <property type="match status" value="1"/>
</dbReference>
<dbReference type="InterPro" id="IPR035965">
    <property type="entry name" value="PAS-like_dom_sf"/>
</dbReference>
<dbReference type="InterPro" id="IPR004358">
    <property type="entry name" value="Sig_transdc_His_kin-like_C"/>
</dbReference>
<dbReference type="PROSITE" id="PS50109">
    <property type="entry name" value="HIS_KIN"/>
    <property type="match status" value="1"/>
</dbReference>
<dbReference type="PANTHER" id="PTHR45453">
    <property type="entry name" value="PHOSPHATE REGULON SENSOR PROTEIN PHOR"/>
    <property type="match status" value="1"/>
</dbReference>
<evidence type="ECO:0000256" key="7">
    <source>
        <dbReference type="ARBA" id="ARBA00023012"/>
    </source>
</evidence>
<dbReference type="SUPFAM" id="SSF55785">
    <property type="entry name" value="PYP-like sensor domain (PAS domain)"/>
    <property type="match status" value="1"/>
</dbReference>
<dbReference type="Pfam" id="PF08448">
    <property type="entry name" value="PAS_4"/>
    <property type="match status" value="1"/>
</dbReference>
<protein>
    <recommendedName>
        <fullName evidence="3">histidine kinase</fullName>
        <ecNumber evidence="3">2.7.13.3</ecNumber>
    </recommendedName>
</protein>
<dbReference type="SMART" id="SM00387">
    <property type="entry name" value="HATPase_c"/>
    <property type="match status" value="1"/>
</dbReference>
<dbReference type="SMART" id="SM00388">
    <property type="entry name" value="HisKA"/>
    <property type="match status" value="1"/>
</dbReference>
<dbReference type="GO" id="GO:0000155">
    <property type="term" value="F:phosphorelay sensor kinase activity"/>
    <property type="evidence" value="ECO:0007669"/>
    <property type="project" value="InterPro"/>
</dbReference>
<evidence type="ECO:0000313" key="11">
    <source>
        <dbReference type="EMBL" id="HIR51129.1"/>
    </source>
</evidence>
<dbReference type="AlphaFoldDB" id="A0A9D1IXX7"/>
<accession>A0A9D1IXX7</accession>
<dbReference type="InterPro" id="IPR013656">
    <property type="entry name" value="PAS_4"/>
</dbReference>
<feature type="domain" description="Histidine kinase" evidence="10">
    <location>
        <begin position="338"/>
        <end position="552"/>
    </location>
</feature>
<dbReference type="NCBIfam" id="TIGR00229">
    <property type="entry name" value="sensory_box"/>
    <property type="match status" value="1"/>
</dbReference>
<proteinExistence type="predicted"/>
<dbReference type="FunFam" id="1.10.287.130:FF:000001">
    <property type="entry name" value="Two-component sensor histidine kinase"/>
    <property type="match status" value="1"/>
</dbReference>
<dbReference type="InterPro" id="IPR050351">
    <property type="entry name" value="BphY/WalK/GraS-like"/>
</dbReference>
<dbReference type="SMART" id="SM00091">
    <property type="entry name" value="PAS"/>
    <property type="match status" value="1"/>
</dbReference>
<organism evidence="11 12">
    <name type="scientific">Candidatus Avoscillospira avicola</name>
    <dbReference type="NCBI Taxonomy" id="2840706"/>
    <lineage>
        <taxon>Bacteria</taxon>
        <taxon>Bacillati</taxon>
        <taxon>Bacillota</taxon>
        <taxon>Clostridia</taxon>
        <taxon>Eubacteriales</taxon>
        <taxon>Oscillospiraceae</taxon>
        <taxon>Oscillospiraceae incertae sedis</taxon>
        <taxon>Candidatus Avoscillospira</taxon>
    </lineage>
</organism>
<dbReference type="EMBL" id="DVHE01000058">
    <property type="protein sequence ID" value="HIR51129.1"/>
    <property type="molecule type" value="Genomic_DNA"/>
</dbReference>
<dbReference type="InterPro" id="IPR031967">
    <property type="entry name" value="PhoR_single_Cache-like_dom"/>
</dbReference>
<keyword evidence="6" id="KW-0418">Kinase</keyword>
<comment type="catalytic activity">
    <reaction evidence="1">
        <text>ATP + protein L-histidine = ADP + protein N-phospho-L-histidine.</text>
        <dbReference type="EC" id="2.7.13.3"/>
    </reaction>
</comment>
<dbReference type="InterPro" id="IPR036097">
    <property type="entry name" value="HisK_dim/P_sf"/>
</dbReference>
<dbReference type="InterPro" id="IPR036890">
    <property type="entry name" value="HATPase_C_sf"/>
</dbReference>
<dbReference type="InterPro" id="IPR005467">
    <property type="entry name" value="His_kinase_dom"/>
</dbReference>
<evidence type="ECO:0000256" key="1">
    <source>
        <dbReference type="ARBA" id="ARBA00000085"/>
    </source>
</evidence>
<evidence type="ECO:0000256" key="4">
    <source>
        <dbReference type="ARBA" id="ARBA00022553"/>
    </source>
</evidence>
<evidence type="ECO:0000259" key="10">
    <source>
        <dbReference type="PROSITE" id="PS50109"/>
    </source>
</evidence>
<dbReference type="SUPFAM" id="SSF47384">
    <property type="entry name" value="Homodimeric domain of signal transducing histidine kinase"/>
    <property type="match status" value="1"/>
</dbReference>
<reference evidence="11" key="2">
    <citation type="journal article" date="2021" name="PeerJ">
        <title>Extensive microbial diversity within the chicken gut microbiome revealed by metagenomics and culture.</title>
        <authorList>
            <person name="Gilroy R."/>
            <person name="Ravi A."/>
            <person name="Getino M."/>
            <person name="Pursley I."/>
            <person name="Horton D.L."/>
            <person name="Alikhan N.F."/>
            <person name="Baker D."/>
            <person name="Gharbi K."/>
            <person name="Hall N."/>
            <person name="Watson M."/>
            <person name="Adriaenssens E.M."/>
            <person name="Foster-Nyarko E."/>
            <person name="Jarju S."/>
            <person name="Secka A."/>
            <person name="Antonio M."/>
            <person name="Oren A."/>
            <person name="Chaudhuri R.R."/>
            <person name="La Ragione R."/>
            <person name="Hildebrand F."/>
            <person name="Pallen M.J."/>
        </authorList>
    </citation>
    <scope>NUCLEOTIDE SEQUENCE</scope>
    <source>
        <strain evidence="11">ChiBcec15-4380</strain>
    </source>
</reference>
<evidence type="ECO:0000256" key="9">
    <source>
        <dbReference type="SAM" id="Phobius"/>
    </source>
</evidence>
<feature type="transmembrane region" description="Helical" evidence="9">
    <location>
        <begin position="142"/>
        <end position="168"/>
    </location>
</feature>
<dbReference type="Proteomes" id="UP000824239">
    <property type="component" value="Unassembled WGS sequence"/>
</dbReference>
<keyword evidence="8 9" id="KW-0472">Membrane</keyword>
<comment type="subcellular location">
    <subcellularLocation>
        <location evidence="2">Membrane</location>
    </subcellularLocation>
</comment>
<keyword evidence="9" id="KW-1133">Transmembrane helix</keyword>
<dbReference type="GO" id="GO:0004721">
    <property type="term" value="F:phosphoprotein phosphatase activity"/>
    <property type="evidence" value="ECO:0007669"/>
    <property type="project" value="TreeGrafter"/>
</dbReference>
<dbReference type="CDD" id="cd00075">
    <property type="entry name" value="HATPase"/>
    <property type="match status" value="1"/>
</dbReference>
<dbReference type="Gene3D" id="1.10.287.130">
    <property type="match status" value="1"/>
</dbReference>
<dbReference type="InterPro" id="IPR003661">
    <property type="entry name" value="HisK_dim/P_dom"/>
</dbReference>
<keyword evidence="4" id="KW-0597">Phosphoprotein</keyword>
<evidence type="ECO:0000256" key="2">
    <source>
        <dbReference type="ARBA" id="ARBA00004370"/>
    </source>
</evidence>
<dbReference type="Gene3D" id="3.30.565.10">
    <property type="entry name" value="Histidine kinase-like ATPase, C-terminal domain"/>
    <property type="match status" value="1"/>
</dbReference>
<dbReference type="Pfam" id="PF16736">
    <property type="entry name" value="sCache_like"/>
    <property type="match status" value="1"/>
</dbReference>
<sequence length="554" mass="60787">MAKRIFQAVCLVAALVLVLGSAVIMALFYDNFVDRTEQALRAETAYVAQGLNTGGESYLTGLREKSRRITLVDGDGTVVYDNSADAAQMENHLDREEIQEALETGSGESRRVSETLSQETFYYAVRLENGMVLRLAVTQSSIWALLLAVSQPAAVVVIAALILGIFLANRVAKRIVSPINQLDLDDPGKNQSYEELTPLLSKIARQKRTIEAQLQQARRNQEEFLLITENMSEGLLVIDAQTNLLSCNGAALRLLGAEKQPDNPSVLALNHAEAFRAVIREALAGRHGEGRLEVGGRTLQLLANPVQQDGEAAGAVILAMDITEREQRETLRREFSANVSHELKTPLTSISGFAELMKSGVVAPKDVTDFSQSIYDEAQRLIQMVEDIIRLSELDEQEITRETGPIDLYAFCEKEVARMAPEAARRQVSLTLQGESAQITGNPQILDELVYNLLDNAIKYNRPGGSVTVAVTPGKRVRLRVTDTGIGIPRESQSRVFERFYRADKSHSSDVSGTGLGLSIVKHAARFHQARVELQSTEGKGTTVTVTFPAEDVI</sequence>
<evidence type="ECO:0000256" key="8">
    <source>
        <dbReference type="ARBA" id="ARBA00023136"/>
    </source>
</evidence>